<dbReference type="Gene3D" id="2.40.10.270">
    <property type="entry name" value="Bacteriophage SPP1 head-tail adaptor protein"/>
    <property type="match status" value="1"/>
</dbReference>
<sequence length="112" mass="11873">MSAPVLNRKLVLEAASQVPDGAGGATEAWGVLGTMWAELRPGSGRERSTDAGLLALSSYRITVRAAPAGATNRPKPGQRFREGARLFRIIAVSEADRAGRYLTCFANEEVSA</sequence>
<proteinExistence type="predicted"/>
<dbReference type="InterPro" id="IPR038666">
    <property type="entry name" value="SSP1_head-tail_sf"/>
</dbReference>
<evidence type="ECO:0000313" key="2">
    <source>
        <dbReference type="Proteomes" id="UP000244904"/>
    </source>
</evidence>
<reference evidence="2" key="1">
    <citation type="submission" date="2018-03" db="EMBL/GenBank/DDBJ databases">
        <authorList>
            <person name="Rodrigo-Torres L."/>
            <person name="Arahal R. D."/>
            <person name="Lucena T."/>
        </authorList>
    </citation>
    <scope>NUCLEOTIDE SEQUENCE [LARGE SCALE GENOMIC DNA]</scope>
    <source>
        <strain evidence="2">CECT 8871</strain>
    </source>
</reference>
<dbReference type="OrthoDB" id="7570189at2"/>
<evidence type="ECO:0008006" key="3">
    <source>
        <dbReference type="Google" id="ProtNLM"/>
    </source>
</evidence>
<dbReference type="EMBL" id="OMOJ01000005">
    <property type="protein sequence ID" value="SPF80833.1"/>
    <property type="molecule type" value="Genomic_DNA"/>
</dbReference>
<gene>
    <name evidence="1" type="ORF">PRI8871_02645</name>
</gene>
<keyword evidence="2" id="KW-1185">Reference proteome</keyword>
<accession>A0A2R8AXS3</accession>
<protein>
    <recommendedName>
        <fullName evidence="3">Phage head-tail joining protein</fullName>
    </recommendedName>
</protein>
<evidence type="ECO:0000313" key="1">
    <source>
        <dbReference type="EMBL" id="SPF80833.1"/>
    </source>
</evidence>
<dbReference type="Proteomes" id="UP000244904">
    <property type="component" value="Unassembled WGS sequence"/>
</dbReference>
<name>A0A2R8AXS3_9RHOB</name>
<dbReference type="AlphaFoldDB" id="A0A2R8AXS3"/>
<organism evidence="1 2">
    <name type="scientific">Pseudoprimorskyibacter insulae</name>
    <dbReference type="NCBI Taxonomy" id="1695997"/>
    <lineage>
        <taxon>Bacteria</taxon>
        <taxon>Pseudomonadati</taxon>
        <taxon>Pseudomonadota</taxon>
        <taxon>Alphaproteobacteria</taxon>
        <taxon>Rhodobacterales</taxon>
        <taxon>Paracoccaceae</taxon>
        <taxon>Pseudoprimorskyibacter</taxon>
    </lineage>
</organism>
<dbReference type="RefSeq" id="WP_108886686.1">
    <property type="nucleotide sequence ID" value="NZ_OMOJ01000005.1"/>
</dbReference>
<dbReference type="Pfam" id="PF05521">
    <property type="entry name" value="Phage_HCP"/>
    <property type="match status" value="1"/>
</dbReference>
<dbReference type="InterPro" id="IPR008767">
    <property type="entry name" value="Phage_SPP1_head-tail_adaptor"/>
</dbReference>